<keyword evidence="4" id="KW-0963">Cytoplasm</keyword>
<keyword evidence="5" id="KW-0505">Motor protein</keyword>
<dbReference type="CDD" id="cd01370">
    <property type="entry name" value="KISc_KIP3_like"/>
    <property type="match status" value="1"/>
</dbReference>
<evidence type="ECO:0000313" key="9">
    <source>
        <dbReference type="Proteomes" id="UP000694924"/>
    </source>
</evidence>
<dbReference type="RefSeq" id="XP_015171763.1">
    <property type="nucleotide sequence ID" value="XM_015316277.1"/>
</dbReference>
<evidence type="ECO:0000256" key="4">
    <source>
        <dbReference type="ARBA" id="ARBA00023212"/>
    </source>
</evidence>
<evidence type="ECO:0000256" key="6">
    <source>
        <dbReference type="SAM" id="Coils"/>
    </source>
</evidence>
<name>A0ABM1HUX6_POLDO</name>
<evidence type="ECO:0000256" key="3">
    <source>
        <dbReference type="ARBA" id="ARBA00022840"/>
    </source>
</evidence>
<evidence type="ECO:0000256" key="2">
    <source>
        <dbReference type="ARBA" id="ARBA00022741"/>
    </source>
</evidence>
<organism evidence="9 10">
    <name type="scientific">Polistes dominula</name>
    <name type="common">European paper wasp</name>
    <name type="synonym">Vespa dominula</name>
    <dbReference type="NCBI Taxonomy" id="743375"/>
    <lineage>
        <taxon>Eukaryota</taxon>
        <taxon>Metazoa</taxon>
        <taxon>Ecdysozoa</taxon>
        <taxon>Arthropoda</taxon>
        <taxon>Hexapoda</taxon>
        <taxon>Insecta</taxon>
        <taxon>Pterygota</taxon>
        <taxon>Neoptera</taxon>
        <taxon>Endopterygota</taxon>
        <taxon>Hymenoptera</taxon>
        <taxon>Apocrita</taxon>
        <taxon>Aculeata</taxon>
        <taxon>Vespoidea</taxon>
        <taxon>Vespidae</taxon>
        <taxon>Polistinae</taxon>
        <taxon>Polistini</taxon>
        <taxon>Polistes</taxon>
    </lineage>
</organism>
<keyword evidence="2 5" id="KW-0547">Nucleotide-binding</keyword>
<dbReference type="GeneID" id="107064024"/>
<dbReference type="Pfam" id="PF00225">
    <property type="entry name" value="Kinesin"/>
    <property type="match status" value="1"/>
</dbReference>
<dbReference type="PROSITE" id="PS50067">
    <property type="entry name" value="KINESIN_MOTOR_2"/>
    <property type="match status" value="1"/>
</dbReference>
<keyword evidence="3 5" id="KW-0067">ATP-binding</keyword>
<dbReference type="SUPFAM" id="SSF52540">
    <property type="entry name" value="P-loop containing nucleoside triphosphate hydrolases"/>
    <property type="match status" value="1"/>
</dbReference>
<dbReference type="InterPro" id="IPR036961">
    <property type="entry name" value="Kinesin_motor_dom_sf"/>
</dbReference>
<reference evidence="10" key="1">
    <citation type="submission" date="2025-08" db="UniProtKB">
        <authorList>
            <consortium name="RefSeq"/>
        </authorList>
    </citation>
    <scope>IDENTIFICATION</scope>
    <source>
        <tissue evidence="10">Whole body</tissue>
    </source>
</reference>
<feature type="compositionally biased region" description="Basic residues" evidence="7">
    <location>
        <begin position="16"/>
        <end position="25"/>
    </location>
</feature>
<keyword evidence="9" id="KW-1185">Reference proteome</keyword>
<dbReference type="PRINTS" id="PR00380">
    <property type="entry name" value="KINESINHEAVY"/>
</dbReference>
<comment type="similarity">
    <text evidence="5">Belongs to the TRAFAC class myosin-kinesin ATPase superfamily. Kinesin family.</text>
</comment>
<dbReference type="PANTHER" id="PTHR47968:SF65">
    <property type="entry name" value="KINESIN MOTOR DOMAIN-CONTAINING PROTEIN"/>
    <property type="match status" value="1"/>
</dbReference>
<protein>
    <submittedName>
        <fullName evidence="10">Kinesin-like protein KIF18A</fullName>
    </submittedName>
</protein>
<evidence type="ECO:0000256" key="5">
    <source>
        <dbReference type="PROSITE-ProRule" id="PRU00283"/>
    </source>
</evidence>
<evidence type="ECO:0000256" key="7">
    <source>
        <dbReference type="SAM" id="MobiDB-lite"/>
    </source>
</evidence>
<keyword evidence="6" id="KW-0175">Coiled coil</keyword>
<evidence type="ECO:0000259" key="8">
    <source>
        <dbReference type="PROSITE" id="PS50067"/>
    </source>
</evidence>
<proteinExistence type="inferred from homology"/>
<feature type="coiled-coil region" evidence="6">
    <location>
        <begin position="557"/>
        <end position="584"/>
    </location>
</feature>
<feature type="region of interest" description="Disordered" evidence="7">
    <location>
        <begin position="862"/>
        <end position="888"/>
    </location>
</feature>
<dbReference type="Proteomes" id="UP000694924">
    <property type="component" value="Unplaced"/>
</dbReference>
<dbReference type="PANTHER" id="PTHR47968">
    <property type="entry name" value="CENTROMERE PROTEIN E"/>
    <property type="match status" value="1"/>
</dbReference>
<dbReference type="InterPro" id="IPR027417">
    <property type="entry name" value="P-loop_NTPase"/>
</dbReference>
<keyword evidence="4" id="KW-0206">Cytoskeleton</keyword>
<feature type="region of interest" description="Disordered" evidence="7">
    <location>
        <begin position="1"/>
        <end position="61"/>
    </location>
</feature>
<evidence type="ECO:0000313" key="10">
    <source>
        <dbReference type="RefSeq" id="XP_015171763.1"/>
    </source>
</evidence>
<feature type="domain" description="Kinesin motor" evidence="8">
    <location>
        <begin position="68"/>
        <end position="407"/>
    </location>
</feature>
<feature type="binding site" evidence="5">
    <location>
        <begin position="171"/>
        <end position="178"/>
    </location>
    <ligand>
        <name>ATP</name>
        <dbReference type="ChEBI" id="CHEBI:30616"/>
    </ligand>
</feature>
<evidence type="ECO:0000256" key="1">
    <source>
        <dbReference type="ARBA" id="ARBA00004245"/>
    </source>
</evidence>
<dbReference type="SMART" id="SM00129">
    <property type="entry name" value="KISc"/>
    <property type="match status" value="1"/>
</dbReference>
<comment type="subcellular location">
    <subcellularLocation>
        <location evidence="1">Cytoplasm</location>
        <location evidence="1">Cytoskeleton</location>
    </subcellularLocation>
</comment>
<dbReference type="Gene3D" id="3.40.850.10">
    <property type="entry name" value="Kinesin motor domain"/>
    <property type="match status" value="1"/>
</dbReference>
<feature type="compositionally biased region" description="Low complexity" evidence="7">
    <location>
        <begin position="32"/>
        <end position="58"/>
    </location>
</feature>
<gene>
    <name evidence="10" type="primary">LOC107064024</name>
</gene>
<dbReference type="InterPro" id="IPR027640">
    <property type="entry name" value="Kinesin-like_fam"/>
</dbReference>
<feature type="coiled-coil region" evidence="6">
    <location>
        <begin position="422"/>
        <end position="449"/>
    </location>
</feature>
<accession>A0ABM1HUX6</accession>
<sequence>MVYNKKDQAKAFSPNKVRKFGKKRLSGNLLKTSANGSGAAASSSTSTSTSTPSSLSSSLVNKNKSETNIKVIVRVRPPNDNELQLNSKTIVNILDDKMLIFDPKEKENPFYYQGVVQKGRDLLKKQNKELQFMFDRIFGDTSTNNDIFEGTTKELILSLLNGYNCSVFAYGATGAGKTHTMLGSANDPGLTYRTVAELFCQIENQSRHNEFNLGVSYLEIYNENVQDLLHKSAQLHLREDSRSAVIVAGLKIIPIQNAEELLSLLAKGNKNRTQHPTDANQESSRSHAVFQVYIQITNKLNGQTRHVKLSMIDLAGSERASVTGCKGARFKEGANINKSLLALGNCINNLADGVKHIPYRDSKLTRLLKDSLGGNCQTVMIANISPSNLNYEDTYNTLRYANRAKKIKTCVKKNIVSCEMYISGYIKIVEEQKKEINFLKQQLAAYESGLVQVQPEIKETKVVTEKIDDSLTEINNKLLELCHKKKLLSDKMLSLESADKILYFRMHYKKVADQRLHNLTAAVDILSSEEQNASGKTRVNKSLDYFKRQRSSLKIQMEGVWKELRTVEEEMQKLNAEIVYKNLRDKLANVYSSTIQELDTCIMQQQYEHVKKIVSLQQCELHSMCTIHKLISPILQSYYNLMNGYGIMTKEMKEEFKQLIKSLEGVRNIKWSDSEMIDEEKDFYSLSCLSIPQLKDPLNHEVPVFVESVINEENHNDQITEDVLSKTFNLNTCEAENTEVLDTTITLHEKNETNSIMNTEQNSIKVINKNGTSTNSAFLQNKVKRLIPSNNKIYSKQFKKTHQKHQILNHVVGSPDKENKNTQKQHSVMSAKSIAILNSLKEDKIKTISCLSTKPSKPILQDAQLKSVRIKERRGLGSTHPYQKSKQK</sequence>
<dbReference type="InterPro" id="IPR001752">
    <property type="entry name" value="Kinesin_motor_dom"/>
</dbReference>